<reference evidence="2" key="1">
    <citation type="journal article" date="2013" name="Genetics">
        <title>The draft genome and transcriptome of Panagrellus redivivus are shaped by the harsh demands of a free-living lifestyle.</title>
        <authorList>
            <person name="Srinivasan J."/>
            <person name="Dillman A.R."/>
            <person name="Macchietto M.G."/>
            <person name="Heikkinen L."/>
            <person name="Lakso M."/>
            <person name="Fracchia K.M."/>
            <person name="Antoshechkin I."/>
            <person name="Mortazavi A."/>
            <person name="Wong G."/>
            <person name="Sternberg P.W."/>
        </authorList>
    </citation>
    <scope>NUCLEOTIDE SEQUENCE [LARGE SCALE GENOMIC DNA]</scope>
    <source>
        <strain evidence="2">MT8872</strain>
    </source>
</reference>
<sequence>MSQDSSPAAALVANSTNPDDERLKTFVSFFETMDIDGYITFLSENKTFLESTLKKDGHQLLRFYRCYVIWKTLKFQDYIGFTKLQEMMRCEKPEDVLTVVSNVSTYDHYLSRNLRLEVNRYLVLAPQPISLISNDIRDVMTEILAYNPTTATNLPVDVQAVANVFINSLATNPHEIIQIYRSMFDILRSLNVSKPDVAAITRHAVLQGQHLSNVVYLELFLLALMEKSEADVAGPLLAKTLEAMATRPVVRDLKILIHLPCTNLSLDQRKIVEYITDGNIDALSASFQPGTLLSTMCRNARILKLITLAETKELLSVTELQASLYLPTQEEAHNFLIEQERYVKLVADEVGCRLMPLASDLPSTPSGGSSATNSTTSIIFNPLNHVPPPPSTPLETK</sequence>
<feature type="compositionally biased region" description="Pro residues" evidence="1">
    <location>
        <begin position="385"/>
        <end position="397"/>
    </location>
</feature>
<dbReference type="WBParaSite" id="Pan_g2906.t1">
    <property type="protein sequence ID" value="Pan_g2906.t1"/>
    <property type="gene ID" value="Pan_g2906"/>
</dbReference>
<evidence type="ECO:0000256" key="1">
    <source>
        <dbReference type="SAM" id="MobiDB-lite"/>
    </source>
</evidence>
<organism evidence="2 3">
    <name type="scientific">Panagrellus redivivus</name>
    <name type="common">Microworm</name>
    <dbReference type="NCBI Taxonomy" id="6233"/>
    <lineage>
        <taxon>Eukaryota</taxon>
        <taxon>Metazoa</taxon>
        <taxon>Ecdysozoa</taxon>
        <taxon>Nematoda</taxon>
        <taxon>Chromadorea</taxon>
        <taxon>Rhabditida</taxon>
        <taxon>Tylenchina</taxon>
        <taxon>Panagrolaimomorpha</taxon>
        <taxon>Panagrolaimoidea</taxon>
        <taxon>Panagrolaimidae</taxon>
        <taxon>Panagrellus</taxon>
    </lineage>
</organism>
<feature type="region of interest" description="Disordered" evidence="1">
    <location>
        <begin position="361"/>
        <end position="397"/>
    </location>
</feature>
<dbReference type="Proteomes" id="UP000492821">
    <property type="component" value="Unassembled WGS sequence"/>
</dbReference>
<name>A0A7E4VTA7_PANRE</name>
<feature type="compositionally biased region" description="Low complexity" evidence="1">
    <location>
        <begin position="362"/>
        <end position="377"/>
    </location>
</feature>
<proteinExistence type="predicted"/>
<evidence type="ECO:0000313" key="2">
    <source>
        <dbReference type="Proteomes" id="UP000492821"/>
    </source>
</evidence>
<keyword evidence="2" id="KW-1185">Reference proteome</keyword>
<reference evidence="3" key="2">
    <citation type="submission" date="2020-10" db="UniProtKB">
        <authorList>
            <consortium name="WormBaseParasite"/>
        </authorList>
    </citation>
    <scope>IDENTIFICATION</scope>
</reference>
<dbReference type="AlphaFoldDB" id="A0A7E4VTA7"/>
<accession>A0A7E4VTA7</accession>
<evidence type="ECO:0000313" key="3">
    <source>
        <dbReference type="WBParaSite" id="Pan_g2906.t1"/>
    </source>
</evidence>
<protein>
    <submittedName>
        <fullName evidence="3">CCR4-NOT transcription complex subunit 11</fullName>
    </submittedName>
</protein>